<feature type="region of interest" description="Disordered" evidence="1">
    <location>
        <begin position="560"/>
        <end position="617"/>
    </location>
</feature>
<feature type="compositionally biased region" description="Low complexity" evidence="1">
    <location>
        <begin position="243"/>
        <end position="262"/>
    </location>
</feature>
<dbReference type="OrthoDB" id="3946796at2759"/>
<reference evidence="2" key="1">
    <citation type="journal article" date="2020" name="Stud. Mycol.">
        <title>101 Dothideomycetes genomes: a test case for predicting lifestyles and emergence of pathogens.</title>
        <authorList>
            <person name="Haridas S."/>
            <person name="Albert R."/>
            <person name="Binder M."/>
            <person name="Bloem J."/>
            <person name="Labutti K."/>
            <person name="Salamov A."/>
            <person name="Andreopoulos B."/>
            <person name="Baker S."/>
            <person name="Barry K."/>
            <person name="Bills G."/>
            <person name="Bluhm B."/>
            <person name="Cannon C."/>
            <person name="Castanera R."/>
            <person name="Culley D."/>
            <person name="Daum C."/>
            <person name="Ezra D."/>
            <person name="Gonzalez J."/>
            <person name="Henrissat B."/>
            <person name="Kuo A."/>
            <person name="Liang C."/>
            <person name="Lipzen A."/>
            <person name="Lutzoni F."/>
            <person name="Magnuson J."/>
            <person name="Mondo S."/>
            <person name="Nolan M."/>
            <person name="Ohm R."/>
            <person name="Pangilinan J."/>
            <person name="Park H.-J."/>
            <person name="Ramirez L."/>
            <person name="Alfaro M."/>
            <person name="Sun H."/>
            <person name="Tritt A."/>
            <person name="Yoshinaga Y."/>
            <person name="Zwiers L.-H."/>
            <person name="Turgeon B."/>
            <person name="Goodwin S."/>
            <person name="Spatafora J."/>
            <person name="Crous P."/>
            <person name="Grigoriev I."/>
        </authorList>
    </citation>
    <scope>NUCLEOTIDE SEQUENCE</scope>
    <source>
        <strain evidence="2">CBS 207.26</strain>
    </source>
</reference>
<feature type="compositionally biased region" description="Polar residues" evidence="1">
    <location>
        <begin position="500"/>
        <end position="531"/>
    </location>
</feature>
<feature type="region of interest" description="Disordered" evidence="1">
    <location>
        <begin position="1"/>
        <end position="266"/>
    </location>
</feature>
<proteinExistence type="predicted"/>
<evidence type="ECO:0000256" key="1">
    <source>
        <dbReference type="SAM" id="MobiDB-lite"/>
    </source>
</evidence>
<feature type="compositionally biased region" description="Basic residues" evidence="1">
    <location>
        <begin position="61"/>
        <end position="81"/>
    </location>
</feature>
<feature type="compositionally biased region" description="Polar residues" evidence="1">
    <location>
        <begin position="357"/>
        <end position="366"/>
    </location>
</feature>
<feature type="compositionally biased region" description="Low complexity" evidence="1">
    <location>
        <begin position="341"/>
        <end position="351"/>
    </location>
</feature>
<keyword evidence="3" id="KW-1185">Reference proteome</keyword>
<evidence type="ECO:0000313" key="3">
    <source>
        <dbReference type="Proteomes" id="UP000800200"/>
    </source>
</evidence>
<feature type="compositionally biased region" description="Low complexity" evidence="1">
    <location>
        <begin position="1"/>
        <end position="10"/>
    </location>
</feature>
<dbReference type="Proteomes" id="UP000800200">
    <property type="component" value="Unassembled WGS sequence"/>
</dbReference>
<gene>
    <name evidence="2" type="ORF">K469DRAFT_750940</name>
</gene>
<feature type="compositionally biased region" description="Low complexity" evidence="1">
    <location>
        <begin position="607"/>
        <end position="617"/>
    </location>
</feature>
<feature type="compositionally biased region" description="Acidic residues" evidence="1">
    <location>
        <begin position="86"/>
        <end position="97"/>
    </location>
</feature>
<organism evidence="2 3">
    <name type="scientific">Zopfia rhizophila CBS 207.26</name>
    <dbReference type="NCBI Taxonomy" id="1314779"/>
    <lineage>
        <taxon>Eukaryota</taxon>
        <taxon>Fungi</taxon>
        <taxon>Dikarya</taxon>
        <taxon>Ascomycota</taxon>
        <taxon>Pezizomycotina</taxon>
        <taxon>Dothideomycetes</taxon>
        <taxon>Dothideomycetes incertae sedis</taxon>
        <taxon>Zopfiaceae</taxon>
        <taxon>Zopfia</taxon>
    </lineage>
</organism>
<protein>
    <submittedName>
        <fullName evidence="2">Uncharacterized protein</fullName>
    </submittedName>
</protein>
<name>A0A6A6DXA0_9PEZI</name>
<evidence type="ECO:0000313" key="2">
    <source>
        <dbReference type="EMBL" id="KAF2184331.1"/>
    </source>
</evidence>
<feature type="compositionally biased region" description="Basic and acidic residues" evidence="1">
    <location>
        <begin position="427"/>
        <end position="442"/>
    </location>
</feature>
<feature type="compositionally biased region" description="Polar residues" evidence="1">
    <location>
        <begin position="305"/>
        <end position="336"/>
    </location>
</feature>
<dbReference type="EMBL" id="ML994638">
    <property type="protein sequence ID" value="KAF2184331.1"/>
    <property type="molecule type" value="Genomic_DNA"/>
</dbReference>
<feature type="region of interest" description="Disordered" evidence="1">
    <location>
        <begin position="283"/>
        <end position="412"/>
    </location>
</feature>
<accession>A0A6A6DXA0</accession>
<feature type="compositionally biased region" description="Polar residues" evidence="1">
    <location>
        <begin position="457"/>
        <end position="467"/>
    </location>
</feature>
<feature type="region of interest" description="Disordered" evidence="1">
    <location>
        <begin position="426"/>
        <end position="537"/>
    </location>
</feature>
<dbReference type="AlphaFoldDB" id="A0A6A6DXA0"/>
<sequence length="617" mass="66741">MRLTRAALRAEATENRDNETADASKVPLLPTPLKERVPLGEVSTNAVAEQPEPELEVKKMAAPKKTKAKGGKKAAKGKKGKKADVEVTEGEQVEVLEDERKAAGSPASDAAVDELAKGQTDNIVQVPMNDEHPASPPSRAVRMTRRQLAKVEEQLLKSQRLPSPPSQSQPASDEIIDEAPVAELQVDEPTLEPREEEAVGTFDADQNRVQLEPAVIAPEVEVTTEDPEPKILASEKPCEEESTPAPSRTPSRSPSKSPAKTPMRLEESIEAIDALEEAIEQVGKAIPVFEPDTDEKPPRKAQFDVATSSPRAKPIQATTVRKSPLATTKVSRNPSAPKSLKPTTANAAKPAPLRPSISRSASTRAPSKNADGEVRTGSGEVTDYLASKRRPISMLFPAPPPPPRSTKPLTRPTFQLPGEAVAAKLKAQKEERLRREEEEAAKKPAFKARPAPVRKTVPSNPVRQSAASKARENMMNGKPAGSEKENKTNGAVIPPKRTDSIASKRQSTIETTARSSFTTSMSNHSASNRLSLVNPGPVTKSTVTAADAAAQRLKAREIFNRDKVEKEQREKERKGKEEAAKRARAEAAERSRIASREWAEKQRLKKMAAAPAKADAA</sequence>
<feature type="compositionally biased region" description="Basic and acidic residues" evidence="1">
    <location>
        <begin position="560"/>
        <end position="602"/>
    </location>
</feature>